<evidence type="ECO:0000313" key="2">
    <source>
        <dbReference type="Proteomes" id="UP000004699"/>
    </source>
</evidence>
<organism evidence="1 2">
    <name type="scientific">Luminiphilus syltensis NOR5-1B</name>
    <dbReference type="NCBI Taxonomy" id="565045"/>
    <lineage>
        <taxon>Bacteria</taxon>
        <taxon>Pseudomonadati</taxon>
        <taxon>Pseudomonadota</taxon>
        <taxon>Gammaproteobacteria</taxon>
        <taxon>Cellvibrionales</taxon>
        <taxon>Halieaceae</taxon>
        <taxon>Luminiphilus</taxon>
    </lineage>
</organism>
<dbReference type="GO" id="GO:0016787">
    <property type="term" value="F:hydrolase activity"/>
    <property type="evidence" value="ECO:0007669"/>
    <property type="project" value="InterPro"/>
</dbReference>
<dbReference type="AlphaFoldDB" id="B8KTE6"/>
<protein>
    <submittedName>
        <fullName evidence="1">CbbY family protein</fullName>
    </submittedName>
</protein>
<dbReference type="Proteomes" id="UP000004699">
    <property type="component" value="Unassembled WGS sequence"/>
</dbReference>
<accession>B8KTE6</accession>
<dbReference type="InterPro" id="IPR006439">
    <property type="entry name" value="HAD-SF_hydro_IA"/>
</dbReference>
<dbReference type="InterPro" id="IPR023198">
    <property type="entry name" value="PGP-like_dom2"/>
</dbReference>
<reference evidence="2" key="1">
    <citation type="journal article" date="2013" name="BMC Microbiol.">
        <title>Taxonomy and evolution of bacteriochlorophyll a-containing members of the OM60/NOR5 clade of marine gammaproteobacteria: description of Luminiphilus syltensis gen. nov., sp. nov., reclassification of Haliea rubra as Pseudohaliea rubra gen. nov., comb. nov., and emendation of Chromatocurvus halotolerans.</title>
        <authorList>
            <person name="Spring S."/>
            <person name="Riedel T."/>
            <person name="Sproer C."/>
            <person name="Yan S."/>
            <person name="Harder J."/>
            <person name="Fuchs B.M."/>
        </authorList>
    </citation>
    <scope>NUCLEOTIDE SEQUENCE [LARGE SCALE GENOMIC DNA]</scope>
    <source>
        <strain evidence="2">NOR51-B</strain>
    </source>
</reference>
<keyword evidence="2" id="KW-1185">Reference proteome</keyword>
<dbReference type="PANTHER" id="PTHR42896">
    <property type="entry name" value="XYLULOSE-1,5-BISPHOSPHATE (XUBP) PHOSPHATASE"/>
    <property type="match status" value="1"/>
</dbReference>
<dbReference type="STRING" id="565045.NOR51B_1698"/>
<dbReference type="RefSeq" id="WP_009020497.1">
    <property type="nucleotide sequence ID" value="NZ_DS999411.1"/>
</dbReference>
<dbReference type="PANTHER" id="PTHR42896:SF2">
    <property type="entry name" value="CBBY-LIKE PROTEIN"/>
    <property type="match status" value="1"/>
</dbReference>
<dbReference type="Gene3D" id="1.10.150.240">
    <property type="entry name" value="Putative phosphatase, domain 2"/>
    <property type="match status" value="1"/>
</dbReference>
<name>B8KTE6_9GAMM</name>
<proteinExistence type="predicted"/>
<dbReference type="InterPro" id="IPR044999">
    <property type="entry name" value="CbbY-like"/>
</dbReference>
<dbReference type="EMBL" id="DS999411">
    <property type="protein sequence ID" value="EED35751.1"/>
    <property type="molecule type" value="Genomic_DNA"/>
</dbReference>
<dbReference type="HOGENOM" id="CLU_045011_0_2_6"/>
<evidence type="ECO:0000313" key="1">
    <source>
        <dbReference type="EMBL" id="EED35751.1"/>
    </source>
</evidence>
<dbReference type="eggNOG" id="COG0637">
    <property type="taxonomic scope" value="Bacteria"/>
</dbReference>
<dbReference type="InterPro" id="IPR023214">
    <property type="entry name" value="HAD_sf"/>
</dbReference>
<dbReference type="Gene3D" id="3.40.50.1000">
    <property type="entry name" value="HAD superfamily/HAD-like"/>
    <property type="match status" value="1"/>
</dbReference>
<dbReference type="SUPFAM" id="SSF56784">
    <property type="entry name" value="HAD-like"/>
    <property type="match status" value="1"/>
</dbReference>
<gene>
    <name evidence="1" type="primary">cbbY</name>
    <name evidence="1" type="ORF">NOR51B_1698</name>
</gene>
<sequence>MKACLLGSTGVVVETSRLQRLAYNAAFEELGLDLYWNVAAYCSLLRIPGEIRRLELALGDEAPMGLADEAFTMQRKHFTRIAEGGLQLRPGIADVIGFCKRNDIRLGWVTTEDSALVDLLLERTVGIDESTFDMVLSEDDVGADKPDPAIYHHALSILEENPVNVIAVEDTPLGQSAALKAELQCYLYAGEYAMVENNVLATRDIYQAITRAHSLWGHGDDLPGAMPIPTNANLL</sequence>
<dbReference type="InterPro" id="IPR036412">
    <property type="entry name" value="HAD-like_sf"/>
</dbReference>
<dbReference type="OrthoDB" id="9782449at2"/>
<dbReference type="NCBIfam" id="TIGR01509">
    <property type="entry name" value="HAD-SF-IA-v3"/>
    <property type="match status" value="1"/>
</dbReference>
<dbReference type="Pfam" id="PF00702">
    <property type="entry name" value="Hydrolase"/>
    <property type="match status" value="1"/>
</dbReference>